<protein>
    <submittedName>
        <fullName evidence="1">Uncharacterized protein</fullName>
    </submittedName>
</protein>
<accession>A0A0B6Z4Q1</accession>
<gene>
    <name evidence="1" type="primary">ORF48008</name>
</gene>
<dbReference type="EMBL" id="HACG01016487">
    <property type="protein sequence ID" value="CEK63352.1"/>
    <property type="molecule type" value="Transcribed_RNA"/>
</dbReference>
<reference evidence="1" key="1">
    <citation type="submission" date="2014-12" db="EMBL/GenBank/DDBJ databases">
        <title>Insight into the proteome of Arion vulgaris.</title>
        <authorList>
            <person name="Aradska J."/>
            <person name="Bulat T."/>
            <person name="Smidak R."/>
            <person name="Sarate P."/>
            <person name="Gangsoo J."/>
            <person name="Sialana F."/>
            <person name="Bilban M."/>
            <person name="Lubec G."/>
        </authorList>
    </citation>
    <scope>NUCLEOTIDE SEQUENCE</scope>
    <source>
        <tissue evidence="1">Skin</tissue>
    </source>
</reference>
<dbReference type="AlphaFoldDB" id="A0A0B6Z4Q1"/>
<organism evidence="1">
    <name type="scientific">Arion vulgaris</name>
    <dbReference type="NCBI Taxonomy" id="1028688"/>
    <lineage>
        <taxon>Eukaryota</taxon>
        <taxon>Metazoa</taxon>
        <taxon>Spiralia</taxon>
        <taxon>Lophotrochozoa</taxon>
        <taxon>Mollusca</taxon>
        <taxon>Gastropoda</taxon>
        <taxon>Heterobranchia</taxon>
        <taxon>Euthyneura</taxon>
        <taxon>Panpulmonata</taxon>
        <taxon>Eupulmonata</taxon>
        <taxon>Stylommatophora</taxon>
        <taxon>Helicina</taxon>
        <taxon>Arionoidea</taxon>
        <taxon>Arionidae</taxon>
        <taxon>Arion</taxon>
    </lineage>
</organism>
<name>A0A0B6Z4Q1_9EUPU</name>
<proteinExistence type="predicted"/>
<sequence length="99" mass="11182">VTHGKDTKAIKFRNTDELIMSPHRSLRLDYNRSIDDARVDRDKAATPPMNNAYVIDEGFSGYEGDLESESDDSCDKSEALFEDLDISVIADISDDSKHW</sequence>
<feature type="non-terminal residue" evidence="1">
    <location>
        <position position="99"/>
    </location>
</feature>
<feature type="non-terminal residue" evidence="1">
    <location>
        <position position="1"/>
    </location>
</feature>
<evidence type="ECO:0000313" key="1">
    <source>
        <dbReference type="EMBL" id="CEK63352.1"/>
    </source>
</evidence>